<name>A0ABV0AVQ5_9ACTN</name>
<evidence type="ECO:0000313" key="2">
    <source>
        <dbReference type="EMBL" id="MEN3538775.1"/>
    </source>
</evidence>
<comment type="caution">
    <text evidence="2">The sequence shown here is derived from an EMBL/GenBank/DDBJ whole genome shotgun (WGS) entry which is preliminary data.</text>
</comment>
<keyword evidence="3" id="KW-1185">Reference proteome</keyword>
<reference evidence="2 3" key="1">
    <citation type="submission" date="2024-05" db="EMBL/GenBank/DDBJ databases">
        <title>Microbispora sp.ZYX-F-249.</title>
        <authorList>
            <person name="Xie H."/>
        </authorList>
    </citation>
    <scope>NUCLEOTIDE SEQUENCE [LARGE SCALE GENOMIC DNA]</scope>
    <source>
        <strain evidence="2 3">ZYX-F-249</strain>
    </source>
</reference>
<feature type="transmembrane region" description="Helical" evidence="1">
    <location>
        <begin position="30"/>
        <end position="51"/>
    </location>
</feature>
<gene>
    <name evidence="2" type="ORF">AAH991_26940</name>
</gene>
<sequence>MARIVLTVLGILLALWLVFGFVIPALFATLKFLLIIGIVALVAVVAVTVVGKLSR</sequence>
<organism evidence="2 3">
    <name type="scientific">Microbispora maris</name>
    <dbReference type="NCBI Taxonomy" id="3144104"/>
    <lineage>
        <taxon>Bacteria</taxon>
        <taxon>Bacillati</taxon>
        <taxon>Actinomycetota</taxon>
        <taxon>Actinomycetes</taxon>
        <taxon>Streptosporangiales</taxon>
        <taxon>Streptosporangiaceae</taxon>
        <taxon>Microbispora</taxon>
    </lineage>
</organism>
<evidence type="ECO:0000256" key="1">
    <source>
        <dbReference type="SAM" id="Phobius"/>
    </source>
</evidence>
<dbReference type="Proteomes" id="UP001447516">
    <property type="component" value="Unassembled WGS sequence"/>
</dbReference>
<proteinExistence type="predicted"/>
<keyword evidence="1" id="KW-0472">Membrane</keyword>
<dbReference type="RefSeq" id="WP_346228699.1">
    <property type="nucleotide sequence ID" value="NZ_JBDJAW010000026.1"/>
</dbReference>
<dbReference type="EMBL" id="JBDJAW010000026">
    <property type="protein sequence ID" value="MEN3538775.1"/>
    <property type="molecule type" value="Genomic_DNA"/>
</dbReference>
<keyword evidence="1" id="KW-0812">Transmembrane</keyword>
<protein>
    <recommendedName>
        <fullName evidence="4">DUF4175 domain-containing protein</fullName>
    </recommendedName>
</protein>
<keyword evidence="1" id="KW-1133">Transmembrane helix</keyword>
<evidence type="ECO:0008006" key="4">
    <source>
        <dbReference type="Google" id="ProtNLM"/>
    </source>
</evidence>
<evidence type="ECO:0000313" key="3">
    <source>
        <dbReference type="Proteomes" id="UP001447516"/>
    </source>
</evidence>
<accession>A0ABV0AVQ5</accession>